<evidence type="ECO:0000256" key="3">
    <source>
        <dbReference type="ARBA" id="ARBA00012925"/>
    </source>
</evidence>
<dbReference type="PROSITE" id="PS00704">
    <property type="entry name" value="PROK_CO2_ANHYDRASE_1"/>
    <property type="match status" value="1"/>
</dbReference>
<dbReference type="SUPFAM" id="SSF53056">
    <property type="entry name" value="beta-carbonic anhydrase, cab"/>
    <property type="match status" value="1"/>
</dbReference>
<dbReference type="PANTHER" id="PTHR11002">
    <property type="entry name" value="CARBONIC ANHYDRASE"/>
    <property type="match status" value="1"/>
</dbReference>
<comment type="similarity">
    <text evidence="2 8">Belongs to the beta-class carbonic anhydrase family.</text>
</comment>
<dbReference type="SMART" id="SM00947">
    <property type="entry name" value="Pro_CA"/>
    <property type="match status" value="1"/>
</dbReference>
<evidence type="ECO:0000256" key="9">
    <source>
        <dbReference type="SAM" id="MobiDB-lite"/>
    </source>
</evidence>
<evidence type="ECO:0000313" key="10">
    <source>
        <dbReference type="EMBL" id="MDT0576627.1"/>
    </source>
</evidence>
<dbReference type="GO" id="GO:0004089">
    <property type="term" value="F:carbonate dehydratase activity"/>
    <property type="evidence" value="ECO:0007669"/>
    <property type="project" value="UniProtKB-EC"/>
</dbReference>
<dbReference type="EMBL" id="JAVRHS010000009">
    <property type="protein sequence ID" value="MDT0576627.1"/>
    <property type="molecule type" value="Genomic_DNA"/>
</dbReference>
<evidence type="ECO:0000256" key="8">
    <source>
        <dbReference type="RuleBase" id="RU003956"/>
    </source>
</evidence>
<evidence type="ECO:0000256" key="5">
    <source>
        <dbReference type="ARBA" id="ARBA00022833"/>
    </source>
</evidence>
<evidence type="ECO:0000256" key="7">
    <source>
        <dbReference type="ARBA" id="ARBA00048348"/>
    </source>
</evidence>
<dbReference type="PANTHER" id="PTHR11002:SF76">
    <property type="entry name" value="CARBONIC ANHYDRASE"/>
    <property type="match status" value="1"/>
</dbReference>
<gene>
    <name evidence="10" type="ORF">RM533_10585</name>
</gene>
<dbReference type="PROSITE" id="PS00705">
    <property type="entry name" value="PROK_CO2_ANHYDRASE_2"/>
    <property type="match status" value="1"/>
</dbReference>
<dbReference type="CDD" id="cd00884">
    <property type="entry name" value="beta_CA_cladeB"/>
    <property type="match status" value="1"/>
</dbReference>
<dbReference type="RefSeq" id="WP_311341205.1">
    <property type="nucleotide sequence ID" value="NZ_JAVRHS010000009.1"/>
</dbReference>
<evidence type="ECO:0000256" key="1">
    <source>
        <dbReference type="ARBA" id="ARBA00001947"/>
    </source>
</evidence>
<evidence type="ECO:0000256" key="2">
    <source>
        <dbReference type="ARBA" id="ARBA00006217"/>
    </source>
</evidence>
<sequence length="240" mass="26320">MIDPPEASPDPAHESSPDAVPQTVDVISSLTAGYHRFRDKHWHPQRARWLQLSAGQAPRVMIIACSDSRVDPAQIFDVDPGEIFVVRNVAAMVPPFEQTEGNHGVSAALEFAVQVLKVEEIVVLGHGMCGGCKAALTRQMHGAEPGKGGFIANWIALLDEARDEVVARFGAEGREAERAMEHAGVRVSLANLRTFPCIRKNERQDDTGKPRLRLRGAFFAISDGVLHWLDERSGQFEPAN</sequence>
<evidence type="ECO:0000256" key="6">
    <source>
        <dbReference type="ARBA" id="ARBA00023239"/>
    </source>
</evidence>
<dbReference type="EC" id="4.2.1.1" evidence="3 8"/>
<proteinExistence type="inferred from homology"/>
<evidence type="ECO:0000256" key="4">
    <source>
        <dbReference type="ARBA" id="ARBA00022723"/>
    </source>
</evidence>
<name>A0ABU2ZJ42_9SPHN</name>
<dbReference type="InterPro" id="IPR015892">
    <property type="entry name" value="Carbonic_anhydrase_CS"/>
</dbReference>
<comment type="caution">
    <text evidence="10">The sequence shown here is derived from an EMBL/GenBank/DDBJ whole genome shotgun (WGS) entry which is preliminary data.</text>
</comment>
<dbReference type="InterPro" id="IPR001765">
    <property type="entry name" value="Carbonic_anhydrase"/>
</dbReference>
<keyword evidence="4" id="KW-0479">Metal-binding</keyword>
<comment type="catalytic activity">
    <reaction evidence="7 8">
        <text>hydrogencarbonate + H(+) = CO2 + H2O</text>
        <dbReference type="Rhea" id="RHEA:10748"/>
        <dbReference type="ChEBI" id="CHEBI:15377"/>
        <dbReference type="ChEBI" id="CHEBI:15378"/>
        <dbReference type="ChEBI" id="CHEBI:16526"/>
        <dbReference type="ChEBI" id="CHEBI:17544"/>
        <dbReference type="EC" id="4.2.1.1"/>
    </reaction>
</comment>
<feature type="region of interest" description="Disordered" evidence="9">
    <location>
        <begin position="1"/>
        <end position="20"/>
    </location>
</feature>
<dbReference type="Gene3D" id="3.40.1050.10">
    <property type="entry name" value="Carbonic anhydrase"/>
    <property type="match status" value="1"/>
</dbReference>
<dbReference type="Pfam" id="PF00484">
    <property type="entry name" value="Pro_CA"/>
    <property type="match status" value="1"/>
</dbReference>
<keyword evidence="6 8" id="KW-0456">Lyase</keyword>
<comment type="function">
    <text evidence="8">Reversible hydration of carbon dioxide.</text>
</comment>
<dbReference type="InterPro" id="IPR045066">
    <property type="entry name" value="Beta_CA_cladeB"/>
</dbReference>
<accession>A0ABU2ZJ42</accession>
<keyword evidence="11" id="KW-1185">Reference proteome</keyword>
<dbReference type="InterPro" id="IPR036874">
    <property type="entry name" value="Carbonic_anhydrase_sf"/>
</dbReference>
<evidence type="ECO:0000313" key="11">
    <source>
        <dbReference type="Proteomes" id="UP001259803"/>
    </source>
</evidence>
<comment type="cofactor">
    <cofactor evidence="1">
        <name>Zn(2+)</name>
        <dbReference type="ChEBI" id="CHEBI:29105"/>
    </cofactor>
</comment>
<protein>
    <recommendedName>
        <fullName evidence="3 8">Carbonic anhydrase</fullName>
        <ecNumber evidence="3 8">4.2.1.1</ecNumber>
    </recommendedName>
    <alternativeName>
        <fullName evidence="8">Carbonate dehydratase</fullName>
    </alternativeName>
</protein>
<dbReference type="Proteomes" id="UP001259803">
    <property type="component" value="Unassembled WGS sequence"/>
</dbReference>
<organism evidence="10 11">
    <name type="scientific">Croceicoccus esteveae</name>
    <dbReference type="NCBI Taxonomy" id="3075597"/>
    <lineage>
        <taxon>Bacteria</taxon>
        <taxon>Pseudomonadati</taxon>
        <taxon>Pseudomonadota</taxon>
        <taxon>Alphaproteobacteria</taxon>
        <taxon>Sphingomonadales</taxon>
        <taxon>Erythrobacteraceae</taxon>
        <taxon>Croceicoccus</taxon>
    </lineage>
</organism>
<keyword evidence="5 8" id="KW-0862">Zinc</keyword>
<reference evidence="10 11" key="1">
    <citation type="submission" date="2023-09" db="EMBL/GenBank/DDBJ databases">
        <authorList>
            <person name="Rey-Velasco X."/>
        </authorList>
    </citation>
    <scope>NUCLEOTIDE SEQUENCE [LARGE SCALE GENOMIC DNA]</scope>
    <source>
        <strain evidence="10 11">F390</strain>
    </source>
</reference>